<protein>
    <submittedName>
        <fullName evidence="2">Uncharacterized protein</fullName>
    </submittedName>
</protein>
<sequence>MPKVIEKAIAAAIYHENLCNGMFGPPQSGYQTSSYYLSALPSQSTDINDKQAPSQDDKLHKTEATFSPTISDNIKELSRMVELFSLTMLDKTNRHKTGRTHRHI</sequence>
<name>A0AAW1PXC7_9CHLO</name>
<gene>
    <name evidence="2" type="ORF">WJX72_011697</name>
</gene>
<dbReference type="AlphaFoldDB" id="A0AAW1PXC7"/>
<evidence type="ECO:0000313" key="3">
    <source>
        <dbReference type="Proteomes" id="UP001489004"/>
    </source>
</evidence>
<dbReference type="Proteomes" id="UP001489004">
    <property type="component" value="Unassembled WGS sequence"/>
</dbReference>
<dbReference type="EMBL" id="JALJOR010000008">
    <property type="protein sequence ID" value="KAK9813268.1"/>
    <property type="molecule type" value="Genomic_DNA"/>
</dbReference>
<organism evidence="2 3">
    <name type="scientific">[Myrmecia] bisecta</name>
    <dbReference type="NCBI Taxonomy" id="41462"/>
    <lineage>
        <taxon>Eukaryota</taxon>
        <taxon>Viridiplantae</taxon>
        <taxon>Chlorophyta</taxon>
        <taxon>core chlorophytes</taxon>
        <taxon>Trebouxiophyceae</taxon>
        <taxon>Trebouxiales</taxon>
        <taxon>Trebouxiaceae</taxon>
        <taxon>Myrmecia</taxon>
    </lineage>
</organism>
<evidence type="ECO:0000313" key="2">
    <source>
        <dbReference type="EMBL" id="KAK9813268.1"/>
    </source>
</evidence>
<comment type="caution">
    <text evidence="2">The sequence shown here is derived from an EMBL/GenBank/DDBJ whole genome shotgun (WGS) entry which is preliminary data.</text>
</comment>
<keyword evidence="3" id="KW-1185">Reference proteome</keyword>
<feature type="region of interest" description="Disordered" evidence="1">
    <location>
        <begin position="42"/>
        <end position="61"/>
    </location>
</feature>
<proteinExistence type="predicted"/>
<evidence type="ECO:0000256" key="1">
    <source>
        <dbReference type="SAM" id="MobiDB-lite"/>
    </source>
</evidence>
<feature type="compositionally biased region" description="Polar residues" evidence="1">
    <location>
        <begin position="42"/>
        <end position="54"/>
    </location>
</feature>
<reference evidence="2 3" key="1">
    <citation type="journal article" date="2024" name="Nat. Commun.">
        <title>Phylogenomics reveals the evolutionary origins of lichenization in chlorophyte algae.</title>
        <authorList>
            <person name="Puginier C."/>
            <person name="Libourel C."/>
            <person name="Otte J."/>
            <person name="Skaloud P."/>
            <person name="Haon M."/>
            <person name="Grisel S."/>
            <person name="Petersen M."/>
            <person name="Berrin J.G."/>
            <person name="Delaux P.M."/>
            <person name="Dal Grande F."/>
            <person name="Keller J."/>
        </authorList>
    </citation>
    <scope>NUCLEOTIDE SEQUENCE [LARGE SCALE GENOMIC DNA]</scope>
    <source>
        <strain evidence="2 3">SAG 2043</strain>
    </source>
</reference>
<accession>A0AAW1PXC7</accession>